<dbReference type="SUPFAM" id="SSF53474">
    <property type="entry name" value="alpha/beta-Hydrolases"/>
    <property type="match status" value="1"/>
</dbReference>
<protein>
    <submittedName>
        <fullName evidence="4">PHB depolymerase family esterase</fullName>
    </submittedName>
</protein>
<dbReference type="Gene3D" id="3.40.50.1820">
    <property type="entry name" value="alpha/beta hydrolase"/>
    <property type="match status" value="1"/>
</dbReference>
<dbReference type="InterPro" id="IPR050955">
    <property type="entry name" value="Plant_Biomass_Hydrol_Est"/>
</dbReference>
<keyword evidence="5" id="KW-1185">Reference proteome</keyword>
<proteinExistence type="predicted"/>
<evidence type="ECO:0000259" key="3">
    <source>
        <dbReference type="Pfam" id="PF18435"/>
    </source>
</evidence>
<evidence type="ECO:0000313" key="4">
    <source>
        <dbReference type="EMBL" id="MDV7215451.1"/>
    </source>
</evidence>
<feature type="compositionally biased region" description="Low complexity" evidence="2">
    <location>
        <begin position="112"/>
        <end position="134"/>
    </location>
</feature>
<comment type="caution">
    <text evidence="4">The sequence shown here is derived from an EMBL/GenBank/DDBJ whole genome shotgun (WGS) entry which is preliminary data.</text>
</comment>
<feature type="region of interest" description="Disordered" evidence="2">
    <location>
        <begin position="99"/>
        <end position="148"/>
    </location>
</feature>
<dbReference type="Pfam" id="PF18435">
    <property type="entry name" value="EstA_Ig_like"/>
    <property type="match status" value="1"/>
</dbReference>
<sequence>MSGLAACDSGSDDSGSGSGHVKGATAITKVYGDGQKFIAVAVEYDTEIDTSKLSVSSFKVEGRTVTRVYANSRAAMADRGTDGTYVIVELSPDDDSALLWGGVGSGGGGAPGTAQPSASASASSEPSASSSSSPYVIPGPQVGSTGGPATIKAAKGTVTQAGTVTTTGGTGYAAGDTKVTTSRTVNLIVDDFEQFTYKDSRTGRSLPYNLYIPKDYDRSKSYPLVLFMHDASLITTTVRATLVQGLGAVCWAAPEDQAERPAFVLAPQYPEVVVGDDYKPTTLFDTTVDLVESLTAKYSIDTDRLYSTGQSMGAMMTLGLNIKYPDLFAASWVVAGQWPAAQAAPLAQKNLWVTVSQGDTKAYPGEDAIMAVVEKAGTKVGRAVWDGRSTAAEFAADVKAMAAKGTTVNYATFKKGSTLAGGKANAHGVEHNSTWPIAYTIEGIRAWIFQQRRAK</sequence>
<dbReference type="InterPro" id="IPR029058">
    <property type="entry name" value="AB_hydrolase_fold"/>
</dbReference>
<dbReference type="Proteomes" id="UP001187346">
    <property type="component" value="Unassembled WGS sequence"/>
</dbReference>
<dbReference type="EMBL" id="JAWMAJ010000013">
    <property type="protein sequence ID" value="MDV7215451.1"/>
    <property type="molecule type" value="Genomic_DNA"/>
</dbReference>
<organism evidence="4 5">
    <name type="scientific">Streptomyces prunicolor</name>
    <dbReference type="NCBI Taxonomy" id="67348"/>
    <lineage>
        <taxon>Bacteria</taxon>
        <taxon>Bacillati</taxon>
        <taxon>Actinomycetota</taxon>
        <taxon>Actinomycetes</taxon>
        <taxon>Kitasatosporales</taxon>
        <taxon>Streptomycetaceae</taxon>
        <taxon>Streptomyces</taxon>
    </lineage>
</organism>
<name>A0ABU4F635_9ACTN</name>
<dbReference type="InterPro" id="IPR041172">
    <property type="entry name" value="EstA_Ig-like_N"/>
</dbReference>
<evidence type="ECO:0000313" key="5">
    <source>
        <dbReference type="Proteomes" id="UP001187346"/>
    </source>
</evidence>
<dbReference type="PANTHER" id="PTHR43037:SF1">
    <property type="entry name" value="BLL1128 PROTEIN"/>
    <property type="match status" value="1"/>
</dbReference>
<dbReference type="PANTHER" id="PTHR43037">
    <property type="entry name" value="UNNAMED PRODUCT-RELATED"/>
    <property type="match status" value="1"/>
</dbReference>
<feature type="domain" description="Esterase Ig-like N-terminal" evidence="3">
    <location>
        <begin position="24"/>
        <end position="172"/>
    </location>
</feature>
<dbReference type="Gene3D" id="2.60.40.2180">
    <property type="match status" value="1"/>
</dbReference>
<evidence type="ECO:0000256" key="1">
    <source>
        <dbReference type="ARBA" id="ARBA00022729"/>
    </source>
</evidence>
<reference evidence="4 5" key="1">
    <citation type="submission" date="2023-10" db="EMBL/GenBank/DDBJ databases">
        <title>Characterization of rhizosphere-enriched actinobacteria from wheat plants lab-grown on chernevaya soil.</title>
        <authorList>
            <person name="Tikhonova E.N."/>
            <person name="Konopkin A."/>
            <person name="Kravchenko I.K."/>
        </authorList>
    </citation>
    <scope>NUCLEOTIDE SEQUENCE [LARGE SCALE GENOMIC DNA]</scope>
    <source>
        <strain evidence="4 5">RR29</strain>
    </source>
</reference>
<feature type="compositionally biased region" description="Gly residues" evidence="2">
    <location>
        <begin position="101"/>
        <end position="111"/>
    </location>
</feature>
<dbReference type="InterPro" id="IPR000801">
    <property type="entry name" value="Esterase-like"/>
</dbReference>
<keyword evidence="1" id="KW-0732">Signal</keyword>
<accession>A0ABU4F635</accession>
<evidence type="ECO:0000256" key="2">
    <source>
        <dbReference type="SAM" id="MobiDB-lite"/>
    </source>
</evidence>
<dbReference type="Pfam" id="PF00756">
    <property type="entry name" value="Esterase"/>
    <property type="match status" value="1"/>
</dbReference>
<feature type="region of interest" description="Disordered" evidence="2">
    <location>
        <begin position="1"/>
        <end position="21"/>
    </location>
</feature>
<gene>
    <name evidence="4" type="ORF">R5A26_05765</name>
</gene>